<dbReference type="InterPro" id="IPR009057">
    <property type="entry name" value="Homeodomain-like_sf"/>
</dbReference>
<dbReference type="Proteomes" id="UP000190890">
    <property type="component" value="Unassembled WGS sequence"/>
</dbReference>
<evidence type="ECO:0000259" key="4">
    <source>
        <dbReference type="PROSITE" id="PS01124"/>
    </source>
</evidence>
<gene>
    <name evidence="5" type="primary">melR_5</name>
    <name evidence="5" type="ORF">CLPUN_27760</name>
</gene>
<keyword evidence="3" id="KW-0804">Transcription</keyword>
<dbReference type="PANTHER" id="PTHR43280:SF28">
    <property type="entry name" value="HTH-TYPE TRANSCRIPTIONAL ACTIVATOR RHAS"/>
    <property type="match status" value="1"/>
</dbReference>
<proteinExistence type="predicted"/>
<evidence type="ECO:0000256" key="3">
    <source>
        <dbReference type="ARBA" id="ARBA00023163"/>
    </source>
</evidence>
<dbReference type="RefSeq" id="WP_242954134.1">
    <property type="nucleotide sequence ID" value="NZ_LZZM01000175.1"/>
</dbReference>
<comment type="caution">
    <text evidence="5">The sequence shown here is derived from an EMBL/GenBank/DDBJ whole genome shotgun (WGS) entry which is preliminary data.</text>
</comment>
<dbReference type="InterPro" id="IPR018062">
    <property type="entry name" value="HTH_AraC-typ_CS"/>
</dbReference>
<evidence type="ECO:0000313" key="6">
    <source>
        <dbReference type="Proteomes" id="UP000190890"/>
    </source>
</evidence>
<sequence>MDNSIIENYHPFKSDSNLFSNDISFLIELRAKPQIIEIIKEKHLEEISENISIQDKRNNLIIWNAMYTREIVKNGILTRYLHPIYNKFYTLIPTLNTLKELQDLELSMIDTYINLLINDVEVKDNFVINRILKHLHLNIESQISLHKLANEVNLSEGYISDCFKKHMGITIMKYAKKIRIDRAKVLLVTTNTSILEIAITLGFHDQSHFHKVFKAFTGISPSEYRNTNFG</sequence>
<protein>
    <submittedName>
        <fullName evidence="5">Melibiose operon regulatory protein</fullName>
    </submittedName>
</protein>
<evidence type="ECO:0000313" key="5">
    <source>
        <dbReference type="EMBL" id="OOM76275.1"/>
    </source>
</evidence>
<evidence type="ECO:0000256" key="2">
    <source>
        <dbReference type="ARBA" id="ARBA00023125"/>
    </source>
</evidence>
<dbReference type="STRING" id="29367.CLPUN_27760"/>
<keyword evidence="6" id="KW-1185">Reference proteome</keyword>
<feature type="domain" description="HTH araC/xylS-type" evidence="4">
    <location>
        <begin position="129"/>
        <end position="227"/>
    </location>
</feature>
<dbReference type="AlphaFoldDB" id="A0A1S8TFV0"/>
<dbReference type="EMBL" id="LZZM01000175">
    <property type="protein sequence ID" value="OOM76275.1"/>
    <property type="molecule type" value="Genomic_DNA"/>
</dbReference>
<dbReference type="PRINTS" id="PR00032">
    <property type="entry name" value="HTHARAC"/>
</dbReference>
<dbReference type="PANTHER" id="PTHR43280">
    <property type="entry name" value="ARAC-FAMILY TRANSCRIPTIONAL REGULATOR"/>
    <property type="match status" value="1"/>
</dbReference>
<dbReference type="PROSITE" id="PS01124">
    <property type="entry name" value="HTH_ARAC_FAMILY_2"/>
    <property type="match status" value="1"/>
</dbReference>
<dbReference type="SUPFAM" id="SSF46689">
    <property type="entry name" value="Homeodomain-like"/>
    <property type="match status" value="2"/>
</dbReference>
<dbReference type="Pfam" id="PF12833">
    <property type="entry name" value="HTH_18"/>
    <property type="match status" value="1"/>
</dbReference>
<dbReference type="InterPro" id="IPR020449">
    <property type="entry name" value="Tscrpt_reg_AraC-type_HTH"/>
</dbReference>
<reference evidence="5 6" key="1">
    <citation type="submission" date="2016-05" db="EMBL/GenBank/DDBJ databases">
        <title>Microbial solvent formation.</title>
        <authorList>
            <person name="Poehlein A."/>
            <person name="Montoya Solano J.D."/>
            <person name="Flitsch S."/>
            <person name="Krabben P."/>
            <person name="Duerre P."/>
            <person name="Daniel R."/>
        </authorList>
    </citation>
    <scope>NUCLEOTIDE SEQUENCE [LARGE SCALE GENOMIC DNA]</scope>
    <source>
        <strain evidence="5 6">DSM 2619</strain>
    </source>
</reference>
<dbReference type="InterPro" id="IPR018060">
    <property type="entry name" value="HTH_AraC"/>
</dbReference>
<dbReference type="Gene3D" id="1.10.10.60">
    <property type="entry name" value="Homeodomain-like"/>
    <property type="match status" value="2"/>
</dbReference>
<organism evidence="5 6">
    <name type="scientific">Clostridium puniceum</name>
    <dbReference type="NCBI Taxonomy" id="29367"/>
    <lineage>
        <taxon>Bacteria</taxon>
        <taxon>Bacillati</taxon>
        <taxon>Bacillota</taxon>
        <taxon>Clostridia</taxon>
        <taxon>Eubacteriales</taxon>
        <taxon>Clostridiaceae</taxon>
        <taxon>Clostridium</taxon>
    </lineage>
</organism>
<dbReference type="SMART" id="SM00342">
    <property type="entry name" value="HTH_ARAC"/>
    <property type="match status" value="1"/>
</dbReference>
<dbReference type="GO" id="GO:0043565">
    <property type="term" value="F:sequence-specific DNA binding"/>
    <property type="evidence" value="ECO:0007669"/>
    <property type="project" value="InterPro"/>
</dbReference>
<name>A0A1S8TFV0_9CLOT</name>
<evidence type="ECO:0000256" key="1">
    <source>
        <dbReference type="ARBA" id="ARBA00023015"/>
    </source>
</evidence>
<dbReference type="PROSITE" id="PS00041">
    <property type="entry name" value="HTH_ARAC_FAMILY_1"/>
    <property type="match status" value="1"/>
</dbReference>
<accession>A0A1S8TFV0</accession>
<keyword evidence="1" id="KW-0805">Transcription regulation</keyword>
<keyword evidence="2" id="KW-0238">DNA-binding</keyword>
<dbReference type="GO" id="GO:0003700">
    <property type="term" value="F:DNA-binding transcription factor activity"/>
    <property type="evidence" value="ECO:0007669"/>
    <property type="project" value="InterPro"/>
</dbReference>